<dbReference type="CDD" id="cd00051">
    <property type="entry name" value="EFh"/>
    <property type="match status" value="1"/>
</dbReference>
<dbReference type="EMBL" id="UYRU01055497">
    <property type="protein sequence ID" value="VDN13067.1"/>
    <property type="molecule type" value="Genomic_DNA"/>
</dbReference>
<accession>A0A3P7LN32</accession>
<dbReference type="Proteomes" id="UP000281553">
    <property type="component" value="Unassembled WGS sequence"/>
</dbReference>
<dbReference type="Pfam" id="PF13499">
    <property type="entry name" value="EF-hand_7"/>
    <property type="match status" value="1"/>
</dbReference>
<dbReference type="InterPro" id="IPR018247">
    <property type="entry name" value="EF_Hand_1_Ca_BS"/>
</dbReference>
<evidence type="ECO:0000313" key="3">
    <source>
        <dbReference type="EMBL" id="VDN13067.1"/>
    </source>
</evidence>
<evidence type="ECO:0000256" key="1">
    <source>
        <dbReference type="ARBA" id="ARBA00022837"/>
    </source>
</evidence>
<evidence type="ECO:0000313" key="4">
    <source>
        <dbReference type="Proteomes" id="UP000281553"/>
    </source>
</evidence>
<dbReference type="PROSITE" id="PS00018">
    <property type="entry name" value="EF_HAND_1"/>
    <property type="match status" value="1"/>
</dbReference>
<keyword evidence="1" id="KW-0106">Calcium</keyword>
<gene>
    <name evidence="3" type="ORF">DILT_LOCUS8898</name>
</gene>
<organism evidence="3 4">
    <name type="scientific">Dibothriocephalus latus</name>
    <name type="common">Fish tapeworm</name>
    <name type="synonym">Diphyllobothrium latum</name>
    <dbReference type="NCBI Taxonomy" id="60516"/>
    <lineage>
        <taxon>Eukaryota</taxon>
        <taxon>Metazoa</taxon>
        <taxon>Spiralia</taxon>
        <taxon>Lophotrochozoa</taxon>
        <taxon>Platyhelminthes</taxon>
        <taxon>Cestoda</taxon>
        <taxon>Eucestoda</taxon>
        <taxon>Diphyllobothriidea</taxon>
        <taxon>Diphyllobothriidae</taxon>
        <taxon>Dibothriocephalus</taxon>
    </lineage>
</organism>
<evidence type="ECO:0000259" key="2">
    <source>
        <dbReference type="PROSITE" id="PS50222"/>
    </source>
</evidence>
<sequence>MSESDLPIDELMESLDTDRSGTVSAEELFAALEGSGLSLDDIKDFIATIDKDGDGQLDREELRAFFRAIGY</sequence>
<keyword evidence="4" id="KW-1185">Reference proteome</keyword>
<dbReference type="Gene3D" id="1.10.238.10">
    <property type="entry name" value="EF-hand"/>
    <property type="match status" value="1"/>
</dbReference>
<name>A0A3P7LN32_DIBLA</name>
<dbReference type="SMART" id="SM00054">
    <property type="entry name" value="EFh"/>
    <property type="match status" value="2"/>
</dbReference>
<proteinExistence type="predicted"/>
<reference evidence="3 4" key="1">
    <citation type="submission" date="2018-11" db="EMBL/GenBank/DDBJ databases">
        <authorList>
            <consortium name="Pathogen Informatics"/>
        </authorList>
    </citation>
    <scope>NUCLEOTIDE SEQUENCE [LARGE SCALE GENOMIC DNA]</scope>
</reference>
<dbReference type="SUPFAM" id="SSF47473">
    <property type="entry name" value="EF-hand"/>
    <property type="match status" value="1"/>
</dbReference>
<dbReference type="AlphaFoldDB" id="A0A3P7LN32"/>
<dbReference type="GO" id="GO:0005509">
    <property type="term" value="F:calcium ion binding"/>
    <property type="evidence" value="ECO:0007669"/>
    <property type="project" value="InterPro"/>
</dbReference>
<protein>
    <recommendedName>
        <fullName evidence="2">EF-hand domain-containing protein</fullName>
    </recommendedName>
</protein>
<dbReference type="InterPro" id="IPR002048">
    <property type="entry name" value="EF_hand_dom"/>
</dbReference>
<dbReference type="PROSITE" id="PS50222">
    <property type="entry name" value="EF_HAND_2"/>
    <property type="match status" value="1"/>
</dbReference>
<feature type="domain" description="EF-hand" evidence="2">
    <location>
        <begin position="37"/>
        <end position="71"/>
    </location>
</feature>
<dbReference type="OrthoDB" id="186625at2759"/>
<dbReference type="InterPro" id="IPR011992">
    <property type="entry name" value="EF-hand-dom_pair"/>
</dbReference>